<evidence type="ECO:0000256" key="11">
    <source>
        <dbReference type="SAM" id="MobiDB-lite"/>
    </source>
</evidence>
<feature type="domain" description="Nuclear receptor" evidence="12">
    <location>
        <begin position="13"/>
        <end position="93"/>
    </location>
</feature>
<evidence type="ECO:0000256" key="3">
    <source>
        <dbReference type="ARBA" id="ARBA00022771"/>
    </source>
</evidence>
<dbReference type="PROSITE" id="PS51030">
    <property type="entry name" value="NUCLEAR_REC_DBD_2"/>
    <property type="match status" value="1"/>
</dbReference>
<keyword evidence="7 10" id="KW-0804">Transcription</keyword>
<dbReference type="PROSITE" id="PS00031">
    <property type="entry name" value="NUCLEAR_REC_DBD_1"/>
    <property type="match status" value="1"/>
</dbReference>
<feature type="region of interest" description="Disordered" evidence="11">
    <location>
        <begin position="157"/>
        <end position="185"/>
    </location>
</feature>
<dbReference type="GO" id="GO:0003700">
    <property type="term" value="F:DNA-binding transcription factor activity"/>
    <property type="evidence" value="ECO:0007669"/>
    <property type="project" value="InterPro"/>
</dbReference>
<dbReference type="AlphaFoldDB" id="A0A915IPB6"/>
<keyword evidence="4 10" id="KW-0862">Zinc</keyword>
<dbReference type="PANTHER" id="PTHR24083">
    <property type="entry name" value="NUCLEAR HORMONE RECEPTOR"/>
    <property type="match status" value="1"/>
</dbReference>
<dbReference type="PRINTS" id="PR00047">
    <property type="entry name" value="STROIDFINGER"/>
</dbReference>
<dbReference type="WBParaSite" id="nRc.2.0.1.t16033-RA">
    <property type="protein sequence ID" value="nRc.2.0.1.t16033-RA"/>
    <property type="gene ID" value="nRc.2.0.1.g16033"/>
</dbReference>
<dbReference type="Proteomes" id="UP000887565">
    <property type="component" value="Unplaced"/>
</dbReference>
<keyword evidence="8 10" id="KW-0675">Receptor</keyword>
<keyword evidence="5 10" id="KW-0805">Transcription regulation</keyword>
<keyword evidence="14" id="KW-1185">Reference proteome</keyword>
<dbReference type="InterPro" id="IPR013088">
    <property type="entry name" value="Znf_NHR/GATA"/>
</dbReference>
<dbReference type="PROSITE" id="PS51843">
    <property type="entry name" value="NR_LBD"/>
    <property type="match status" value="1"/>
</dbReference>
<dbReference type="Pfam" id="PF00105">
    <property type="entry name" value="zf-C4"/>
    <property type="match status" value="1"/>
</dbReference>
<dbReference type="SMART" id="SM00430">
    <property type="entry name" value="HOLI"/>
    <property type="match status" value="1"/>
</dbReference>
<comment type="similarity">
    <text evidence="10">Belongs to the nuclear hormone receptor family.</text>
</comment>
<evidence type="ECO:0000256" key="5">
    <source>
        <dbReference type="ARBA" id="ARBA00023015"/>
    </source>
</evidence>
<dbReference type="SUPFAM" id="SSF57716">
    <property type="entry name" value="Glucocorticoid receptor-like (DNA-binding domain)"/>
    <property type="match status" value="1"/>
</dbReference>
<feature type="region of interest" description="Disordered" evidence="11">
    <location>
        <begin position="112"/>
        <end position="140"/>
    </location>
</feature>
<dbReference type="InterPro" id="IPR050274">
    <property type="entry name" value="Nuclear_hormone_rcpt_NR2"/>
</dbReference>
<accession>A0A915IPB6</accession>
<evidence type="ECO:0000313" key="15">
    <source>
        <dbReference type="WBParaSite" id="nRc.2.0.1.t16033-RA"/>
    </source>
</evidence>
<evidence type="ECO:0000256" key="9">
    <source>
        <dbReference type="ARBA" id="ARBA00023242"/>
    </source>
</evidence>
<dbReference type="Gene3D" id="3.30.50.10">
    <property type="entry name" value="Erythroid Transcription Factor GATA-1, subunit A"/>
    <property type="match status" value="1"/>
</dbReference>
<dbReference type="OMA" id="GRHYGAN"/>
<evidence type="ECO:0000256" key="2">
    <source>
        <dbReference type="ARBA" id="ARBA00022723"/>
    </source>
</evidence>
<evidence type="ECO:0000259" key="12">
    <source>
        <dbReference type="PROSITE" id="PS51030"/>
    </source>
</evidence>
<proteinExistence type="inferred from homology"/>
<comment type="subcellular location">
    <subcellularLocation>
        <location evidence="1 10">Nucleus</location>
    </subcellularLocation>
</comment>
<evidence type="ECO:0000313" key="14">
    <source>
        <dbReference type="Proteomes" id="UP000887565"/>
    </source>
</evidence>
<dbReference type="InterPro" id="IPR000536">
    <property type="entry name" value="Nucl_hrmn_rcpt_lig-bd"/>
</dbReference>
<evidence type="ECO:0000256" key="1">
    <source>
        <dbReference type="ARBA" id="ARBA00004123"/>
    </source>
</evidence>
<dbReference type="Gene3D" id="1.10.565.10">
    <property type="entry name" value="Retinoid X Receptor"/>
    <property type="match status" value="1"/>
</dbReference>
<protein>
    <submittedName>
        <fullName evidence="15">Uncharacterized protein</fullName>
    </submittedName>
</protein>
<dbReference type="GO" id="GO:0032502">
    <property type="term" value="P:developmental process"/>
    <property type="evidence" value="ECO:0007669"/>
    <property type="project" value="UniProtKB-ARBA"/>
</dbReference>
<evidence type="ECO:0000256" key="10">
    <source>
        <dbReference type="RuleBase" id="RU004334"/>
    </source>
</evidence>
<dbReference type="GO" id="GO:0005634">
    <property type="term" value="C:nucleus"/>
    <property type="evidence" value="ECO:0007669"/>
    <property type="project" value="UniProtKB-SubCell"/>
</dbReference>
<keyword evidence="2 10" id="KW-0479">Metal-binding</keyword>
<dbReference type="SMART" id="SM00399">
    <property type="entry name" value="ZnF_C4"/>
    <property type="match status" value="1"/>
</dbReference>
<dbReference type="GO" id="GO:0006357">
    <property type="term" value="P:regulation of transcription by RNA polymerase II"/>
    <property type="evidence" value="ECO:0007669"/>
    <property type="project" value="UniProtKB-ARBA"/>
</dbReference>
<reference evidence="15" key="1">
    <citation type="submission" date="2022-11" db="UniProtKB">
        <authorList>
            <consortium name="WormBaseParasite"/>
        </authorList>
    </citation>
    <scope>IDENTIFICATION</scope>
</reference>
<dbReference type="InterPro" id="IPR001723">
    <property type="entry name" value="Nuclear_hrmn_rcpt"/>
</dbReference>
<feature type="compositionally biased region" description="Basic and acidic residues" evidence="11">
    <location>
        <begin position="112"/>
        <end position="135"/>
    </location>
</feature>
<feature type="compositionally biased region" description="Low complexity" evidence="11">
    <location>
        <begin position="157"/>
        <end position="178"/>
    </location>
</feature>
<dbReference type="GO" id="GO:0043565">
    <property type="term" value="F:sequence-specific DNA binding"/>
    <property type="evidence" value="ECO:0007669"/>
    <property type="project" value="InterPro"/>
</dbReference>
<organism evidence="14 15">
    <name type="scientific">Romanomermis culicivorax</name>
    <name type="common">Nematode worm</name>
    <dbReference type="NCBI Taxonomy" id="13658"/>
    <lineage>
        <taxon>Eukaryota</taxon>
        <taxon>Metazoa</taxon>
        <taxon>Ecdysozoa</taxon>
        <taxon>Nematoda</taxon>
        <taxon>Enoplea</taxon>
        <taxon>Dorylaimia</taxon>
        <taxon>Mermithida</taxon>
        <taxon>Mermithoidea</taxon>
        <taxon>Mermithidae</taxon>
        <taxon>Romanomermis</taxon>
    </lineage>
</organism>
<keyword evidence="6 10" id="KW-0238">DNA-binding</keyword>
<keyword evidence="9 10" id="KW-0539">Nucleus</keyword>
<dbReference type="InterPro" id="IPR035500">
    <property type="entry name" value="NHR-like_dom_sf"/>
</dbReference>
<dbReference type="PRINTS" id="PR00398">
    <property type="entry name" value="STRDHORMONER"/>
</dbReference>
<dbReference type="GO" id="GO:0008270">
    <property type="term" value="F:zinc ion binding"/>
    <property type="evidence" value="ECO:0007669"/>
    <property type="project" value="UniProtKB-KW"/>
</dbReference>
<evidence type="ECO:0000256" key="7">
    <source>
        <dbReference type="ARBA" id="ARBA00023163"/>
    </source>
</evidence>
<keyword evidence="3 10" id="KW-0863">Zinc-finger</keyword>
<evidence type="ECO:0000256" key="4">
    <source>
        <dbReference type="ARBA" id="ARBA00022833"/>
    </source>
</evidence>
<dbReference type="FunFam" id="3.30.50.10:FF:000019">
    <property type="entry name" value="Nuclear receptor subfamily 2 group E member"/>
    <property type="match status" value="1"/>
</dbReference>
<name>A0A915IPB6_ROMCU</name>
<feature type="domain" description="NR LBD" evidence="13">
    <location>
        <begin position="237"/>
        <end position="469"/>
    </location>
</feature>
<dbReference type="Pfam" id="PF00104">
    <property type="entry name" value="Hormone_recep"/>
    <property type="match status" value="1"/>
</dbReference>
<evidence type="ECO:0000256" key="8">
    <source>
        <dbReference type="ARBA" id="ARBA00023170"/>
    </source>
</evidence>
<evidence type="ECO:0000256" key="6">
    <source>
        <dbReference type="ARBA" id="ARBA00023125"/>
    </source>
</evidence>
<dbReference type="InterPro" id="IPR001628">
    <property type="entry name" value="Znf_hrmn_rcpt"/>
</dbReference>
<dbReference type="SUPFAM" id="SSF48508">
    <property type="entry name" value="Nuclear receptor ligand-binding domain"/>
    <property type="match status" value="1"/>
</dbReference>
<sequence length="473" mass="53533">MTGLGCSSRILFDIPCKVCQDHSSGKHYGIFACDGCAGFFKRSIRRNRQYVCKARTTPQEGHCAVDKTHRNQCRSCRLLRCLQAGMNKDAVQHERGPRNSTLRRQMAFYFKDLDHQKKNPHHRSFEKSPKRDTSDHHHHHSAVNPLFNVTALINQETSNSSPLQSNSLSTDSDSLPPSNVSPDRTTKAVRSAAVDLVCFPPPSVPALPPALLFPTMQPTPFAVPFFPLAPFATHYMTAPPLLRAGLPSSIMLASTVANNSQSDRSECNENVGKKFHIAQVLRRRVPFEIVKESAARLLYTTVHWAKICAPFQALEVEDQQRILRNVWHELFILTICQFRLLEDSIDISFDENGVSADEIDQAELTLRSLKEITNRFNVGDRIDPIEFSCLRLMILFKRDQNRLNQVESDLLTYQRLRYPDQLDRFPKVIGFLTKIRSTLDAKSIESLFFKSAIGQLSMSTLVCNIYGVNSSTL</sequence>
<evidence type="ECO:0000259" key="13">
    <source>
        <dbReference type="PROSITE" id="PS51843"/>
    </source>
</evidence>